<dbReference type="Pfam" id="PF00528">
    <property type="entry name" value="BPD_transp_1"/>
    <property type="match status" value="1"/>
</dbReference>
<dbReference type="SUPFAM" id="SSF160964">
    <property type="entry name" value="MalF N-terminal region-like"/>
    <property type="match status" value="1"/>
</dbReference>
<dbReference type="Gene3D" id="1.10.3720.10">
    <property type="entry name" value="MetI-like"/>
    <property type="match status" value="1"/>
</dbReference>
<feature type="transmembrane region" description="Helical" evidence="9">
    <location>
        <begin position="311"/>
        <end position="331"/>
    </location>
</feature>
<keyword evidence="8 9" id="KW-0472">Membrane</keyword>
<feature type="transmembrane region" description="Helical" evidence="9">
    <location>
        <begin position="12"/>
        <end position="34"/>
    </location>
</feature>
<keyword evidence="4 10" id="KW-1003">Cell membrane</keyword>
<dbReference type="HOGENOM" id="CLU_016047_20_1_11"/>
<dbReference type="GO" id="GO:0042956">
    <property type="term" value="P:maltodextrin transmembrane transport"/>
    <property type="evidence" value="ECO:0007669"/>
    <property type="project" value="TreeGrafter"/>
</dbReference>
<name>K0YV80_9ACTO</name>
<feature type="transmembrane region" description="Helical" evidence="9">
    <location>
        <begin position="363"/>
        <end position="388"/>
    </location>
</feature>
<feature type="domain" description="ABC transmembrane type-1" evidence="11">
    <location>
        <begin position="276"/>
        <end position="497"/>
    </location>
</feature>
<dbReference type="PROSITE" id="PS50928">
    <property type="entry name" value="ABC_TM1"/>
    <property type="match status" value="1"/>
</dbReference>
<dbReference type="InterPro" id="IPR035906">
    <property type="entry name" value="MetI-like_sf"/>
</dbReference>
<dbReference type="Gene3D" id="3.10.650.10">
    <property type="entry name" value="MalF N-terminal region-like"/>
    <property type="match status" value="1"/>
</dbReference>
<evidence type="ECO:0000313" key="12">
    <source>
        <dbReference type="EMBL" id="EJZ87501.1"/>
    </source>
</evidence>
<evidence type="ECO:0000256" key="3">
    <source>
        <dbReference type="ARBA" id="ARBA00022448"/>
    </source>
</evidence>
<keyword evidence="13" id="KW-1185">Reference proteome</keyword>
<sequence>MQASSTRLSGGWLIKLLLMAAVNAFGLYCLFACWMAGSTIVFVAVLISLIIIDVVYFSKRFLPGKYLIPGMVFLLVFQLFVMIYTGYIAFTNYGSGHNSTKEDAVAAITAKYETRVGPVVPAKVVTSISKTGLAVVKDGKVYVGEDGKALEPAPGAKVKDGQIVSVPDWKVADFADVVDNQMQITQMRLPAADGAAWRTEDGEHAYLSRSSMKYDAGKQTMTDTQTGKVYKATDDGAFTAADGTALSPGWRVAVGANNFKQMVSGTDIGVPFFKSLIWTFVFAIVSVASTFAFGLLLALIFNDKRVRGRKIYRSLFILPYAFPGFLAALVWKGMLNQKFGFINTVLLQGAEIPWLSDGTLAKIAILGVNLWLGFPYMFLVCTGALQALPDDVMEAATIDGAGWWRKLRSITLPLVLVATTPLLISSFAFNFNNFALIYMLTGGGPQYPGNPLGVGETDILISFVYTIAFDSGAKNYGLASAMSLVIFIIVGLIAWISFRRTKTLEEI</sequence>
<dbReference type="Proteomes" id="UP000006075">
    <property type="component" value="Unassembled WGS sequence"/>
</dbReference>
<evidence type="ECO:0000256" key="10">
    <source>
        <dbReference type="RuleBase" id="RU367050"/>
    </source>
</evidence>
<feature type="transmembrane region" description="Helical" evidence="9">
    <location>
        <begin position="276"/>
        <end position="299"/>
    </location>
</feature>
<dbReference type="eggNOG" id="COG1175">
    <property type="taxonomic scope" value="Bacteria"/>
</dbReference>
<dbReference type="Pfam" id="PF16296">
    <property type="entry name" value="TM_PBP2_N"/>
    <property type="match status" value="1"/>
</dbReference>
<feature type="transmembrane region" description="Helical" evidence="9">
    <location>
        <begin position="476"/>
        <end position="498"/>
    </location>
</feature>
<feature type="transmembrane region" description="Helical" evidence="9">
    <location>
        <begin position="40"/>
        <end position="58"/>
    </location>
</feature>
<keyword evidence="6 9" id="KW-0812">Transmembrane</keyword>
<dbReference type="PANTHER" id="PTHR47314">
    <property type="entry name" value="MALTOSE/MALTODEXTRIN TRANSPORT SYSTEM PERMEASE PROTEIN MALF"/>
    <property type="match status" value="1"/>
</dbReference>
<comment type="caution">
    <text evidence="12">The sequence shown here is derived from an EMBL/GenBank/DDBJ whole genome shotgun (WGS) entry which is preliminary data.</text>
</comment>
<keyword evidence="5 10" id="KW-0762">Sugar transport</keyword>
<dbReference type="Gene3D" id="1.20.58.370">
    <property type="entry name" value="MalF N-terminal region-like"/>
    <property type="match status" value="1"/>
</dbReference>
<feature type="transmembrane region" description="Helical" evidence="9">
    <location>
        <begin position="70"/>
        <end position="90"/>
    </location>
</feature>
<evidence type="ECO:0000256" key="8">
    <source>
        <dbReference type="ARBA" id="ARBA00023136"/>
    </source>
</evidence>
<reference evidence="12 13" key="1">
    <citation type="submission" date="2012-07" db="EMBL/GenBank/DDBJ databases">
        <title>The Genome Sequence of Actinomyces neuii subsp. anitratus BVS029A5.</title>
        <authorList>
            <consortium name="The Broad Institute Genome Sequencing Platform"/>
            <person name="Earl A."/>
            <person name="Ward D."/>
            <person name="Feldgarden M."/>
            <person name="Gevers D."/>
            <person name="Saerens B."/>
            <person name="Vaneechoutte M."/>
            <person name="Walker B."/>
            <person name="Young S.K."/>
            <person name="Zeng Q."/>
            <person name="Gargeya S."/>
            <person name="Fitzgerald M."/>
            <person name="Haas B."/>
            <person name="Abouelleil A."/>
            <person name="Alvarado L."/>
            <person name="Arachchi H.M."/>
            <person name="Berlin A."/>
            <person name="Chapman S.B."/>
            <person name="Goldberg J."/>
            <person name="Griggs A."/>
            <person name="Gujja S."/>
            <person name="Hansen M."/>
            <person name="Howarth C."/>
            <person name="Imamovic A."/>
            <person name="Larimer J."/>
            <person name="McCowen C."/>
            <person name="Montmayeur A."/>
            <person name="Murphy C."/>
            <person name="Neiman D."/>
            <person name="Pearson M."/>
            <person name="Priest M."/>
            <person name="Roberts A."/>
            <person name="Saif S."/>
            <person name="Shea T."/>
            <person name="Sisk P."/>
            <person name="Sykes S."/>
            <person name="Wortman J."/>
            <person name="Nusbaum C."/>
            <person name="Birren B."/>
        </authorList>
    </citation>
    <scope>NUCLEOTIDE SEQUENCE [LARGE SCALE GENOMIC DNA]</scope>
    <source>
        <strain evidence="12 13">BVS029A5</strain>
    </source>
</reference>
<dbReference type="InterPro" id="IPR035277">
    <property type="entry name" value="MalF_N"/>
</dbReference>
<dbReference type="InterPro" id="IPR032550">
    <property type="entry name" value="TM_PBP2_N"/>
</dbReference>
<evidence type="ECO:0000256" key="4">
    <source>
        <dbReference type="ARBA" id="ARBA00022475"/>
    </source>
</evidence>
<evidence type="ECO:0000256" key="5">
    <source>
        <dbReference type="ARBA" id="ARBA00022597"/>
    </source>
</evidence>
<dbReference type="InterPro" id="IPR000515">
    <property type="entry name" value="MetI-like"/>
</dbReference>
<accession>K0YV80</accession>
<keyword evidence="7 9" id="KW-1133">Transmembrane helix</keyword>
<proteinExistence type="inferred from homology"/>
<evidence type="ECO:0000256" key="9">
    <source>
        <dbReference type="RuleBase" id="RU363032"/>
    </source>
</evidence>
<comment type="subcellular location">
    <subcellularLocation>
        <location evidence="1 9">Cell membrane</location>
        <topology evidence="1 9">Multi-pass membrane protein</topology>
    </subcellularLocation>
</comment>
<protein>
    <recommendedName>
        <fullName evidence="10">Maltose/maltodextrin transport system permease protein</fullName>
    </recommendedName>
</protein>
<dbReference type="AlphaFoldDB" id="K0YV80"/>
<dbReference type="SUPFAM" id="SSF161098">
    <property type="entry name" value="MetI-like"/>
    <property type="match status" value="1"/>
</dbReference>
<dbReference type="GO" id="GO:0015423">
    <property type="term" value="F:ABC-type maltose transporter activity"/>
    <property type="evidence" value="ECO:0007669"/>
    <property type="project" value="TreeGrafter"/>
</dbReference>
<dbReference type="EMBL" id="AGWP01000004">
    <property type="protein sequence ID" value="EJZ87501.1"/>
    <property type="molecule type" value="Genomic_DNA"/>
</dbReference>
<gene>
    <name evidence="12" type="ORF">HMPREF9240_00850</name>
</gene>
<comment type="function">
    <text evidence="10">Part of the ABC transporter complex MalEFGK involved in maltose/maltodextrin import. Probably responsible for the translocation of the substrate across the membrane.</text>
</comment>
<organism evidence="12 13">
    <name type="scientific">Winkia neuii BV029A5</name>
    <dbReference type="NCBI Taxonomy" id="888439"/>
    <lineage>
        <taxon>Bacteria</taxon>
        <taxon>Bacillati</taxon>
        <taxon>Actinomycetota</taxon>
        <taxon>Actinomycetes</taxon>
        <taxon>Actinomycetales</taxon>
        <taxon>Actinomycetaceae</taxon>
        <taxon>Winkia</taxon>
    </lineage>
</organism>
<dbReference type="CDD" id="cd06261">
    <property type="entry name" value="TM_PBP2"/>
    <property type="match status" value="1"/>
</dbReference>
<evidence type="ECO:0000313" key="13">
    <source>
        <dbReference type="Proteomes" id="UP000006075"/>
    </source>
</evidence>
<dbReference type="PANTHER" id="PTHR47314:SF1">
    <property type="entry name" value="MALTOSE_MALTODEXTRIN TRANSPORT SYSTEM PERMEASE PROTEIN MALF"/>
    <property type="match status" value="1"/>
</dbReference>
<comment type="similarity">
    <text evidence="2 10">Belongs to the binding-protein-dependent transport system permease family. MalFG subfamily.</text>
</comment>
<evidence type="ECO:0000259" key="11">
    <source>
        <dbReference type="PROSITE" id="PS50928"/>
    </source>
</evidence>
<evidence type="ECO:0000256" key="2">
    <source>
        <dbReference type="ARBA" id="ARBA00009047"/>
    </source>
</evidence>
<dbReference type="PATRIC" id="fig|888439.3.peg.857"/>
<evidence type="ECO:0000256" key="1">
    <source>
        <dbReference type="ARBA" id="ARBA00004651"/>
    </source>
</evidence>
<evidence type="ECO:0000256" key="7">
    <source>
        <dbReference type="ARBA" id="ARBA00022989"/>
    </source>
</evidence>
<feature type="transmembrane region" description="Helical" evidence="9">
    <location>
        <begin position="409"/>
        <end position="429"/>
    </location>
</feature>
<dbReference type="GO" id="GO:1990060">
    <property type="term" value="C:maltose transport complex"/>
    <property type="evidence" value="ECO:0007669"/>
    <property type="project" value="TreeGrafter"/>
</dbReference>
<evidence type="ECO:0000256" key="6">
    <source>
        <dbReference type="ARBA" id="ARBA00022692"/>
    </source>
</evidence>
<keyword evidence="3 9" id="KW-0813">Transport</keyword>